<comment type="caution">
    <text evidence="1">The sequence shown here is derived from an EMBL/GenBank/DDBJ whole genome shotgun (WGS) entry which is preliminary data.</text>
</comment>
<dbReference type="EMBL" id="BMAQ01000039">
    <property type="protein sequence ID" value="GFR39224.1"/>
    <property type="molecule type" value="Genomic_DNA"/>
</dbReference>
<organism evidence="1 2">
    <name type="scientific">Insulibacter thermoxylanivorax</name>
    <dbReference type="NCBI Taxonomy" id="2749268"/>
    <lineage>
        <taxon>Bacteria</taxon>
        <taxon>Bacillati</taxon>
        <taxon>Bacillota</taxon>
        <taxon>Bacilli</taxon>
        <taxon>Bacillales</taxon>
        <taxon>Paenibacillaceae</taxon>
        <taxon>Insulibacter</taxon>
    </lineage>
</organism>
<protein>
    <submittedName>
        <fullName evidence="1">Uncharacterized protein</fullName>
    </submittedName>
</protein>
<evidence type="ECO:0000313" key="1">
    <source>
        <dbReference type="EMBL" id="GFR39224.1"/>
    </source>
</evidence>
<name>A0A916QGG8_9BACL</name>
<proteinExistence type="predicted"/>
<dbReference type="RefSeq" id="WP_200967434.1">
    <property type="nucleotide sequence ID" value="NZ_BMAQ01000039.1"/>
</dbReference>
<gene>
    <name evidence="1" type="ORF">PRECH8_25200</name>
</gene>
<sequence>MRQRREAAIHEIAAIFAALEAKLRRGEKADLRQAAAQIERIIEQAADLL</sequence>
<dbReference type="Proteomes" id="UP000654993">
    <property type="component" value="Unassembled WGS sequence"/>
</dbReference>
<evidence type="ECO:0000313" key="2">
    <source>
        <dbReference type="Proteomes" id="UP000654993"/>
    </source>
</evidence>
<reference evidence="1" key="1">
    <citation type="submission" date="2020-08" db="EMBL/GenBank/DDBJ databases">
        <authorList>
            <person name="Uke A."/>
            <person name="Chhe C."/>
            <person name="Baramee S."/>
            <person name="Kosugi A."/>
        </authorList>
    </citation>
    <scope>NUCLEOTIDE SEQUENCE</scope>
    <source>
        <strain evidence="1">DA-C8</strain>
    </source>
</reference>
<keyword evidence="2" id="KW-1185">Reference proteome</keyword>
<dbReference type="AlphaFoldDB" id="A0A916QGG8"/>
<accession>A0A916QGG8</accession>
<reference evidence="1" key="2">
    <citation type="journal article" date="2021" name="Data Brief">
        <title>Draft genome sequence data of the facultative, thermophilic, xylanolytic bacterium Paenibacillus sp. strain DA-C8.</title>
        <authorList>
            <person name="Chhe C."/>
            <person name="Uke A."/>
            <person name="Baramee S."/>
            <person name="Ungkulpasvich U."/>
            <person name="Tachaapaikoon C."/>
            <person name="Pason P."/>
            <person name="Waeonukul R."/>
            <person name="Ratanakhanokchai K."/>
            <person name="Kosugi A."/>
        </authorList>
    </citation>
    <scope>NUCLEOTIDE SEQUENCE</scope>
    <source>
        <strain evidence="1">DA-C8</strain>
    </source>
</reference>